<keyword evidence="2" id="KW-0732">Signal</keyword>
<accession>A0A2A6BP75</accession>
<dbReference type="AlphaFoldDB" id="A0A2A6BP75"/>
<name>A0A2A6BP75_PRIPA</name>
<feature type="chain" id="PRO_5043478548" evidence="2">
    <location>
        <begin position="18"/>
        <end position="308"/>
    </location>
</feature>
<accession>A0A8R1UPC9</accession>
<feature type="signal peptide" evidence="2">
    <location>
        <begin position="1"/>
        <end position="17"/>
    </location>
</feature>
<reference evidence="4" key="1">
    <citation type="journal article" date="2008" name="Nat. Genet.">
        <title>The Pristionchus pacificus genome provides a unique perspective on nematode lifestyle and parasitism.</title>
        <authorList>
            <person name="Dieterich C."/>
            <person name="Clifton S.W."/>
            <person name="Schuster L.N."/>
            <person name="Chinwalla A."/>
            <person name="Delehaunty K."/>
            <person name="Dinkelacker I."/>
            <person name="Fulton L."/>
            <person name="Fulton R."/>
            <person name="Godfrey J."/>
            <person name="Minx P."/>
            <person name="Mitreva M."/>
            <person name="Roeseler W."/>
            <person name="Tian H."/>
            <person name="Witte H."/>
            <person name="Yang S.P."/>
            <person name="Wilson R.K."/>
            <person name="Sommer R.J."/>
        </authorList>
    </citation>
    <scope>NUCLEOTIDE SEQUENCE [LARGE SCALE GENOMIC DNA]</scope>
    <source>
        <strain evidence="4">PS312</strain>
    </source>
</reference>
<evidence type="ECO:0000313" key="4">
    <source>
        <dbReference type="Proteomes" id="UP000005239"/>
    </source>
</evidence>
<feature type="region of interest" description="Disordered" evidence="1">
    <location>
        <begin position="108"/>
        <end position="130"/>
    </location>
</feature>
<organism evidence="3 4">
    <name type="scientific">Pristionchus pacificus</name>
    <name type="common">Parasitic nematode worm</name>
    <dbReference type="NCBI Taxonomy" id="54126"/>
    <lineage>
        <taxon>Eukaryota</taxon>
        <taxon>Metazoa</taxon>
        <taxon>Ecdysozoa</taxon>
        <taxon>Nematoda</taxon>
        <taxon>Chromadorea</taxon>
        <taxon>Rhabditida</taxon>
        <taxon>Rhabditina</taxon>
        <taxon>Diplogasteromorpha</taxon>
        <taxon>Diplogasteroidea</taxon>
        <taxon>Neodiplogasteridae</taxon>
        <taxon>Pristionchus</taxon>
    </lineage>
</organism>
<evidence type="ECO:0000313" key="3">
    <source>
        <dbReference type="EnsemblMetazoa" id="PPA35834.1"/>
    </source>
</evidence>
<proteinExistence type="predicted"/>
<feature type="region of interest" description="Disordered" evidence="1">
    <location>
        <begin position="75"/>
        <end position="96"/>
    </location>
</feature>
<evidence type="ECO:0000256" key="2">
    <source>
        <dbReference type="SAM" id="SignalP"/>
    </source>
</evidence>
<evidence type="ECO:0000256" key="1">
    <source>
        <dbReference type="SAM" id="MobiDB-lite"/>
    </source>
</evidence>
<reference evidence="3" key="2">
    <citation type="submission" date="2022-06" db="UniProtKB">
        <authorList>
            <consortium name="EnsemblMetazoa"/>
        </authorList>
    </citation>
    <scope>IDENTIFICATION</scope>
    <source>
        <strain evidence="3">PS312</strain>
    </source>
</reference>
<dbReference type="EnsemblMetazoa" id="PPA35834.1">
    <property type="protein sequence ID" value="PPA35834.1"/>
    <property type="gene ID" value="WBGene00274203"/>
</dbReference>
<keyword evidence="4" id="KW-1185">Reference proteome</keyword>
<gene>
    <name evidence="3" type="primary">WBGene00274203</name>
</gene>
<dbReference type="Proteomes" id="UP000005239">
    <property type="component" value="Unassembled WGS sequence"/>
</dbReference>
<sequence length="308" mass="30755">MWLSLAALLASVAHATATEGSGMCPRCYISVADHLQIKDIDAVILFNQGQEPVTLEEVIQSGGASPVSRLRCSTTEKTCGDAPSSGGDGSNHQGGLRDKLTELAEKLGSTSGARLDGTRHGRYGGTNGAQVNGNKSTISFSLYYENGSAFSPCFCFDPSSGPFPGSGSAPSGHGHGSGSDPSGHGHGCDYGFAPCGHDHDYGSDPSCCLYRGPGSGSGLVGLCPGHGSGCAPCDHGSGSDLVCLSCGHGCDCAPYGHGSGFSPSGLYPGSGSGPSGLYPGSGSGPSCPGHGCDCGPSSDRVHSTWSVT</sequence>
<protein>
    <submittedName>
        <fullName evidence="3">Uncharacterized protein</fullName>
    </submittedName>
</protein>